<keyword evidence="8 12" id="KW-0238">DNA-binding</keyword>
<protein>
    <recommendedName>
        <fullName evidence="11 12">Replicative DNA helicase</fullName>
        <ecNumber evidence="11 12">5.6.2.3</ecNumber>
    </recommendedName>
</protein>
<feature type="compositionally biased region" description="Basic and acidic residues" evidence="13">
    <location>
        <begin position="7"/>
        <end position="19"/>
    </location>
</feature>
<dbReference type="GO" id="GO:0005524">
    <property type="term" value="F:ATP binding"/>
    <property type="evidence" value="ECO:0007669"/>
    <property type="project" value="UniProtKB-UniRule"/>
</dbReference>
<comment type="similarity">
    <text evidence="1 12">Belongs to the helicase family. DnaB subfamily.</text>
</comment>
<dbReference type="CDD" id="cd00984">
    <property type="entry name" value="DnaB_C"/>
    <property type="match status" value="1"/>
</dbReference>
<evidence type="ECO:0000256" key="7">
    <source>
        <dbReference type="ARBA" id="ARBA00022840"/>
    </source>
</evidence>
<evidence type="ECO:0000256" key="6">
    <source>
        <dbReference type="ARBA" id="ARBA00022806"/>
    </source>
</evidence>
<dbReference type="PANTHER" id="PTHR30153:SF2">
    <property type="entry name" value="REPLICATIVE DNA HELICASE"/>
    <property type="match status" value="1"/>
</dbReference>
<dbReference type="InterPro" id="IPR036185">
    <property type="entry name" value="DNA_heli_DnaB-like_N_sf"/>
</dbReference>
<dbReference type="InterPro" id="IPR007693">
    <property type="entry name" value="DNA_helicase_DnaB-like_N"/>
</dbReference>
<dbReference type="InterPro" id="IPR007692">
    <property type="entry name" value="DNA_helicase_DnaB"/>
</dbReference>
<evidence type="ECO:0000256" key="11">
    <source>
        <dbReference type="NCBIfam" id="TIGR00665"/>
    </source>
</evidence>
<keyword evidence="9" id="KW-0413">Isomerase</keyword>
<evidence type="ECO:0000256" key="1">
    <source>
        <dbReference type="ARBA" id="ARBA00008428"/>
    </source>
</evidence>
<dbReference type="FunFam" id="3.40.50.300:FF:000076">
    <property type="entry name" value="Replicative DNA helicase"/>
    <property type="match status" value="1"/>
</dbReference>
<dbReference type="NCBIfam" id="NF004384">
    <property type="entry name" value="PRK05748.1"/>
    <property type="match status" value="1"/>
</dbReference>
<dbReference type="GO" id="GO:0006269">
    <property type="term" value="P:DNA replication, synthesis of primer"/>
    <property type="evidence" value="ECO:0007669"/>
    <property type="project" value="UniProtKB-UniRule"/>
</dbReference>
<dbReference type="InterPro" id="IPR027417">
    <property type="entry name" value="P-loop_NTPase"/>
</dbReference>
<reference evidence="15" key="1">
    <citation type="submission" date="2019-03" db="EMBL/GenBank/DDBJ databases">
        <title>Lake Tanganyika Metagenome-Assembled Genomes (MAGs).</title>
        <authorList>
            <person name="Tran P."/>
        </authorList>
    </citation>
    <scope>NUCLEOTIDE SEQUENCE</scope>
    <source>
        <strain evidence="15">M_DeepCast_400m_m2_100</strain>
    </source>
</reference>
<gene>
    <name evidence="15" type="primary">dnaB</name>
    <name evidence="15" type="ORF">FJY75_02235</name>
</gene>
<feature type="region of interest" description="Disordered" evidence="13">
    <location>
        <begin position="1"/>
        <end position="28"/>
    </location>
</feature>
<dbReference type="PROSITE" id="PS51199">
    <property type="entry name" value="SF4_HELICASE"/>
    <property type="match status" value="1"/>
</dbReference>
<dbReference type="GO" id="GO:0016787">
    <property type="term" value="F:hydrolase activity"/>
    <property type="evidence" value="ECO:0007669"/>
    <property type="project" value="UniProtKB-KW"/>
</dbReference>
<dbReference type="SUPFAM" id="SSF48024">
    <property type="entry name" value="N-terminal domain of DnaB helicase"/>
    <property type="match status" value="1"/>
</dbReference>
<dbReference type="SUPFAM" id="SSF52540">
    <property type="entry name" value="P-loop containing nucleoside triphosphate hydrolases"/>
    <property type="match status" value="1"/>
</dbReference>
<dbReference type="PANTHER" id="PTHR30153">
    <property type="entry name" value="REPLICATIVE DNA HELICASE DNAB"/>
    <property type="match status" value="1"/>
</dbReference>
<keyword evidence="4 12" id="KW-0547">Nucleotide-binding</keyword>
<name>A0A937XA51_UNCEI</name>
<dbReference type="Gene3D" id="3.40.50.300">
    <property type="entry name" value="P-loop containing nucleotide triphosphate hydrolases"/>
    <property type="match status" value="1"/>
</dbReference>
<comment type="catalytic activity">
    <reaction evidence="10 12">
        <text>ATP + H2O = ADP + phosphate + H(+)</text>
        <dbReference type="Rhea" id="RHEA:13065"/>
        <dbReference type="ChEBI" id="CHEBI:15377"/>
        <dbReference type="ChEBI" id="CHEBI:15378"/>
        <dbReference type="ChEBI" id="CHEBI:30616"/>
        <dbReference type="ChEBI" id="CHEBI:43474"/>
        <dbReference type="ChEBI" id="CHEBI:456216"/>
        <dbReference type="EC" id="5.6.2.3"/>
    </reaction>
</comment>
<evidence type="ECO:0000256" key="9">
    <source>
        <dbReference type="ARBA" id="ARBA00023235"/>
    </source>
</evidence>
<dbReference type="InterPro" id="IPR007694">
    <property type="entry name" value="DNA_helicase_DnaB-like_C"/>
</dbReference>
<evidence type="ECO:0000313" key="15">
    <source>
        <dbReference type="EMBL" id="MBM3316647.1"/>
    </source>
</evidence>
<evidence type="ECO:0000256" key="4">
    <source>
        <dbReference type="ARBA" id="ARBA00022741"/>
    </source>
</evidence>
<dbReference type="GO" id="GO:1990077">
    <property type="term" value="C:primosome complex"/>
    <property type="evidence" value="ECO:0007669"/>
    <property type="project" value="UniProtKB-UniRule"/>
</dbReference>
<dbReference type="GO" id="GO:0042802">
    <property type="term" value="F:identical protein binding"/>
    <property type="evidence" value="ECO:0007669"/>
    <property type="project" value="UniProtKB-ARBA"/>
</dbReference>
<accession>A0A937XA51</accession>
<sequence length="471" mass="52500">MESAETTFDRSARRAEREGAGLPGKVPPQNLEAEQAVLASMLLDPAAIDRVEEILDEHAFYRGAHRRVFQAIAALSARNESVDLITVTEELRRRGDLEAIGGMTFLQSLLDSVSSAANVAHYARLVLEKAVLRRMISTAGEIIEKSYEAAKPWSTILDQAEQMLFTISQTRLKKEFLPIKDVLKTTFEIIEELYEHKRSVTGVESGFEDLDRLTAGFQKSDLIIIAGRPSMGKTSLMLNMAEHAAIKKRLPIGLFSLEMSKEQVVQRFLCSQARIPAQRLRTGFLKESEWPKLTDAAAHLSEAPIFIDDTPAIGLMEMRAKARRLKSRHGLGLLLVDYLQLAQGLGNAESRQQEISQISQGLKALAKELEIPVIAGSQLSRAVEARENKRPILSDLRESGAIEQDADLVMFVYREEVYKPEKEEVKGLAELIIGKHRNGPTDIVPLVFIGEFTRFEARARIGDDFMPGPRG</sequence>
<comment type="function">
    <text evidence="12">The main replicative DNA helicase, it participates in initiation and elongation during chromosome replication. Travels ahead of the DNA replisome, separating dsDNA into templates for DNA synthesis. A processive ATP-dependent 5'-3' DNA helicase it has DNA-dependent ATPase activity.</text>
</comment>
<keyword evidence="7 12" id="KW-0067">ATP-binding</keyword>
<dbReference type="InterPro" id="IPR016136">
    <property type="entry name" value="DNA_helicase_N/primase_C"/>
</dbReference>
<proteinExistence type="inferred from homology"/>
<dbReference type="Pfam" id="PF03796">
    <property type="entry name" value="DnaB_C"/>
    <property type="match status" value="1"/>
</dbReference>
<evidence type="ECO:0000256" key="2">
    <source>
        <dbReference type="ARBA" id="ARBA00022515"/>
    </source>
</evidence>
<dbReference type="EMBL" id="VGIY01000029">
    <property type="protein sequence ID" value="MBM3316647.1"/>
    <property type="molecule type" value="Genomic_DNA"/>
</dbReference>
<dbReference type="EC" id="5.6.2.3" evidence="11 12"/>
<comment type="caution">
    <text evidence="15">The sequence shown here is derived from an EMBL/GenBank/DDBJ whole genome shotgun (WGS) entry which is preliminary data.</text>
</comment>
<evidence type="ECO:0000256" key="3">
    <source>
        <dbReference type="ARBA" id="ARBA00022705"/>
    </source>
</evidence>
<dbReference type="FunFam" id="1.10.860.10:FF:000001">
    <property type="entry name" value="Replicative DNA helicase"/>
    <property type="match status" value="1"/>
</dbReference>
<dbReference type="Gene3D" id="1.10.860.10">
    <property type="entry name" value="DNAb Helicase, Chain A"/>
    <property type="match status" value="1"/>
</dbReference>
<dbReference type="GO" id="GO:0043139">
    <property type="term" value="F:5'-3' DNA helicase activity"/>
    <property type="evidence" value="ECO:0007669"/>
    <property type="project" value="UniProtKB-EC"/>
</dbReference>
<evidence type="ECO:0000256" key="12">
    <source>
        <dbReference type="RuleBase" id="RU362085"/>
    </source>
</evidence>
<evidence type="ECO:0000256" key="8">
    <source>
        <dbReference type="ARBA" id="ARBA00023125"/>
    </source>
</evidence>
<dbReference type="NCBIfam" id="TIGR00665">
    <property type="entry name" value="DnaB"/>
    <property type="match status" value="1"/>
</dbReference>
<evidence type="ECO:0000256" key="5">
    <source>
        <dbReference type="ARBA" id="ARBA00022801"/>
    </source>
</evidence>
<dbReference type="Pfam" id="PF00772">
    <property type="entry name" value="DnaB"/>
    <property type="match status" value="1"/>
</dbReference>
<evidence type="ECO:0000313" key="16">
    <source>
        <dbReference type="Proteomes" id="UP000748308"/>
    </source>
</evidence>
<organism evidence="15 16">
    <name type="scientific">Eiseniibacteriota bacterium</name>
    <dbReference type="NCBI Taxonomy" id="2212470"/>
    <lineage>
        <taxon>Bacteria</taxon>
        <taxon>Candidatus Eiseniibacteriota</taxon>
    </lineage>
</organism>
<evidence type="ECO:0000256" key="13">
    <source>
        <dbReference type="SAM" id="MobiDB-lite"/>
    </source>
</evidence>
<evidence type="ECO:0000259" key="14">
    <source>
        <dbReference type="PROSITE" id="PS51199"/>
    </source>
</evidence>
<evidence type="ECO:0000256" key="10">
    <source>
        <dbReference type="ARBA" id="ARBA00048954"/>
    </source>
</evidence>
<keyword evidence="2 12" id="KW-0639">Primosome</keyword>
<dbReference type="Proteomes" id="UP000748308">
    <property type="component" value="Unassembled WGS sequence"/>
</dbReference>
<feature type="domain" description="SF4 helicase" evidence="14">
    <location>
        <begin position="196"/>
        <end position="462"/>
    </location>
</feature>
<keyword evidence="6 12" id="KW-0347">Helicase</keyword>
<dbReference type="AlphaFoldDB" id="A0A937XA51"/>
<dbReference type="GO" id="GO:0005829">
    <property type="term" value="C:cytosol"/>
    <property type="evidence" value="ECO:0007669"/>
    <property type="project" value="TreeGrafter"/>
</dbReference>
<dbReference type="GO" id="GO:0003677">
    <property type="term" value="F:DNA binding"/>
    <property type="evidence" value="ECO:0007669"/>
    <property type="project" value="UniProtKB-UniRule"/>
</dbReference>
<keyword evidence="3 12" id="KW-0235">DNA replication</keyword>
<keyword evidence="5 12" id="KW-0378">Hydrolase</keyword>